<reference evidence="1 2" key="1">
    <citation type="journal article" date="2017" name="Gut Pathog.">
        <title>Phylogenomics of Colombian Helicobacter pylori isolates.</title>
        <authorList>
            <person name="Gutierrez-Escobar A.J."/>
            <person name="Trujillo E."/>
            <person name="Acevedo O."/>
            <person name="Bravo M.M."/>
        </authorList>
    </citation>
    <scope>NUCLEOTIDE SEQUENCE [LARGE SCALE GENOMIC DNA]</scope>
    <source>
        <strain evidence="1 2">3076</strain>
    </source>
</reference>
<sequence>MRVVEFDTNGILEAFDYRGVLIHKQEIQERHAKLPFTQKNFFKFNGVSFGVCEGVGNLDYRDYPKNLNFNALLTETIENYLLNAKEPENKQQKALLKDFLEVYNKNIEKGFIYLKPRFFLEKEKELIERILK</sequence>
<comment type="caution">
    <text evidence="1">The sequence shown here is derived from an EMBL/GenBank/DDBJ whole genome shotgun (WGS) entry which is preliminary data.</text>
</comment>
<organism evidence="1 2">
    <name type="scientific">Helicobacter pylori</name>
    <name type="common">Campylobacter pylori</name>
    <dbReference type="NCBI Taxonomy" id="210"/>
    <lineage>
        <taxon>Bacteria</taxon>
        <taxon>Pseudomonadati</taxon>
        <taxon>Campylobacterota</taxon>
        <taxon>Epsilonproteobacteria</taxon>
        <taxon>Campylobacterales</taxon>
        <taxon>Helicobacteraceae</taxon>
        <taxon>Helicobacter</taxon>
    </lineage>
</organism>
<dbReference type="AlphaFoldDB" id="A0AB73QZD3"/>
<dbReference type="EMBL" id="MBGM01000024">
    <property type="protein sequence ID" value="PDW29304.1"/>
    <property type="molecule type" value="Genomic_DNA"/>
</dbReference>
<evidence type="ECO:0000313" key="1">
    <source>
        <dbReference type="EMBL" id="PDW29304.1"/>
    </source>
</evidence>
<dbReference type="RefSeq" id="WP_097697005.1">
    <property type="nucleotide sequence ID" value="NZ_CP071939.1"/>
</dbReference>
<gene>
    <name evidence="1" type="ORF">BB451_02930</name>
</gene>
<accession>A0AB73QZD3</accession>
<protein>
    <submittedName>
        <fullName evidence="1">Uncharacterized protein</fullName>
    </submittedName>
</protein>
<evidence type="ECO:0000313" key="2">
    <source>
        <dbReference type="Proteomes" id="UP000220469"/>
    </source>
</evidence>
<dbReference type="Proteomes" id="UP000220469">
    <property type="component" value="Unassembled WGS sequence"/>
</dbReference>
<name>A0AB73QZD3_HELPX</name>
<proteinExistence type="predicted"/>